<reference evidence="3 4" key="1">
    <citation type="journal article" date="2015" name="Int. J. Syst. Evol. Microbiol.">
        <title>Streptomyces gilvifuscus sp. nov., an actinomycete that produces antibacterial compounds isolated from soil.</title>
        <authorList>
            <person name="Nguyen T.M."/>
            <person name="Kim J."/>
        </authorList>
    </citation>
    <scope>NUCLEOTIDE SEQUENCE [LARGE SCALE GENOMIC DNA]</scope>
    <source>
        <strain evidence="3 4">T113</strain>
    </source>
</reference>
<dbReference type="PANTHER" id="PTHR43156:SF2">
    <property type="entry name" value="STAGE II SPORULATION PROTEIN E"/>
    <property type="match status" value="1"/>
</dbReference>
<dbReference type="SUPFAM" id="SSF55785">
    <property type="entry name" value="PYP-like sensor domain (PAS domain)"/>
    <property type="match status" value="1"/>
</dbReference>
<dbReference type="EMBL" id="JAQOSK010000017">
    <property type="protein sequence ID" value="MDC2959487.1"/>
    <property type="molecule type" value="Genomic_DNA"/>
</dbReference>
<dbReference type="InterPro" id="IPR000014">
    <property type="entry name" value="PAS"/>
</dbReference>
<dbReference type="InterPro" id="IPR035965">
    <property type="entry name" value="PAS-like_dom_sf"/>
</dbReference>
<dbReference type="InterPro" id="IPR036457">
    <property type="entry name" value="PPM-type-like_dom_sf"/>
</dbReference>
<evidence type="ECO:0000313" key="4">
    <source>
        <dbReference type="Proteomes" id="UP001221328"/>
    </source>
</evidence>
<keyword evidence="1" id="KW-0378">Hydrolase</keyword>
<dbReference type="InterPro" id="IPR052016">
    <property type="entry name" value="Bact_Sigma-Reg"/>
</dbReference>
<dbReference type="Pfam" id="PF07228">
    <property type="entry name" value="SpoIIE"/>
    <property type="match status" value="1"/>
</dbReference>
<keyword evidence="4" id="KW-1185">Reference proteome</keyword>
<dbReference type="InterPro" id="IPR001932">
    <property type="entry name" value="PPM-type_phosphatase-like_dom"/>
</dbReference>
<dbReference type="Gene3D" id="3.30.450.40">
    <property type="match status" value="1"/>
</dbReference>
<name>A0ABT5G4A5_9ACTN</name>
<evidence type="ECO:0000256" key="1">
    <source>
        <dbReference type="ARBA" id="ARBA00022801"/>
    </source>
</evidence>
<dbReference type="RefSeq" id="WP_272177897.1">
    <property type="nucleotide sequence ID" value="NZ_JAQOSK010000017.1"/>
</dbReference>
<dbReference type="SMART" id="SM00331">
    <property type="entry name" value="PP2C_SIG"/>
    <property type="match status" value="1"/>
</dbReference>
<dbReference type="PANTHER" id="PTHR43156">
    <property type="entry name" value="STAGE II SPORULATION PROTEIN E-RELATED"/>
    <property type="match status" value="1"/>
</dbReference>
<sequence>MLGQLEQSLAMAAELRGMTEALVRSSAWMGLVGWAVMLFQADGTHLFPCGMAGLGGRWQPPLRPLSTGDTWPVGQAALGQERTGCGTTGPYPLPAKAGAAAWMVLPLTKRQGVAVALRPGVTAFHSVEQAFLREAVSLLDRYLPGVERTGRTVEPAPRLRPRSAGVFRLDLPDERVDCDEVFARQHALPGPGRYPLADILCRIPAQDLPRIEEILGELRERPGTFEVSYRLTSDNGGMRHLRAHCTSSRTEAGTVQDISGEVTDVTTEAQQIGEREALLREQLQRADRMISLAASAASASGTRELAAAACEALAVFGADALAIVEAHGGRTRVVTAAGYDREHRAVLDGLPLSARTPLTDALRNQQAVFTPSHRDLVSAYPHYAATLPRLRRHAWAAIPLPLADRTTPAVCMFSFNRAHAFQLSDQPLLIAGAALLGRALERCRSYDAEHERAVSLQRSLLPARLPEHPGLLLTASYRPAAPKAHAGGDWYDAFPLRDGRMALTIGDVEGHHTEAAALMGRLRTTLRAYAALIPDPATVLALTNNMLTAENDADPDHALLATCCLIALDPKTGRLDCATAAHPAPLIHTPDDSPVPHFPTGLPLGAFADTTYPTAGLTLPPGSKLLLYTDGFTDTPHTDPDHAREQLRQLLAATEPKVGAHALHEVATACLTPLRPHDDSALLLAHLTGA</sequence>
<organism evidence="3 4">
    <name type="scientific">Streptomyces gilvifuscus</name>
    <dbReference type="NCBI Taxonomy" id="1550617"/>
    <lineage>
        <taxon>Bacteria</taxon>
        <taxon>Bacillati</taxon>
        <taxon>Actinomycetota</taxon>
        <taxon>Actinomycetes</taxon>
        <taxon>Kitasatosporales</taxon>
        <taxon>Streptomycetaceae</taxon>
        <taxon>Streptomyces</taxon>
    </lineage>
</organism>
<evidence type="ECO:0000259" key="2">
    <source>
        <dbReference type="SMART" id="SM00331"/>
    </source>
</evidence>
<gene>
    <name evidence="3" type="ORF">PO587_34180</name>
</gene>
<dbReference type="Gene3D" id="3.30.450.20">
    <property type="entry name" value="PAS domain"/>
    <property type="match status" value="1"/>
</dbReference>
<dbReference type="SUPFAM" id="SSF81606">
    <property type="entry name" value="PP2C-like"/>
    <property type="match status" value="1"/>
</dbReference>
<dbReference type="Gene3D" id="3.60.40.10">
    <property type="entry name" value="PPM-type phosphatase domain"/>
    <property type="match status" value="1"/>
</dbReference>
<accession>A0ABT5G4A5</accession>
<evidence type="ECO:0000313" key="3">
    <source>
        <dbReference type="EMBL" id="MDC2959487.1"/>
    </source>
</evidence>
<dbReference type="CDD" id="cd00130">
    <property type="entry name" value="PAS"/>
    <property type="match status" value="1"/>
</dbReference>
<proteinExistence type="predicted"/>
<protein>
    <submittedName>
        <fullName evidence="3">SpoIIE family protein phosphatase</fullName>
    </submittedName>
</protein>
<comment type="caution">
    <text evidence="3">The sequence shown here is derived from an EMBL/GenBank/DDBJ whole genome shotgun (WGS) entry which is preliminary data.</text>
</comment>
<dbReference type="Proteomes" id="UP001221328">
    <property type="component" value="Unassembled WGS sequence"/>
</dbReference>
<dbReference type="SUPFAM" id="SSF55781">
    <property type="entry name" value="GAF domain-like"/>
    <property type="match status" value="1"/>
</dbReference>
<dbReference type="InterPro" id="IPR029016">
    <property type="entry name" value="GAF-like_dom_sf"/>
</dbReference>
<feature type="domain" description="PPM-type phosphatase" evidence="2">
    <location>
        <begin position="471"/>
        <end position="687"/>
    </location>
</feature>